<gene>
    <name evidence="4" type="ORF">BDV98DRAFT_572278</name>
</gene>
<dbReference type="STRING" id="1884261.A0A5C3QFC0"/>
<keyword evidence="5" id="KW-1185">Reference proteome</keyword>
<dbReference type="InterPro" id="IPR039421">
    <property type="entry name" value="Type_1_exporter"/>
</dbReference>
<name>A0A5C3QFC0_9AGAR</name>
<dbReference type="Proteomes" id="UP000305067">
    <property type="component" value="Unassembled WGS sequence"/>
</dbReference>
<evidence type="ECO:0000313" key="5">
    <source>
        <dbReference type="Proteomes" id="UP000305067"/>
    </source>
</evidence>
<feature type="domain" description="ABC transporter" evidence="3">
    <location>
        <begin position="411"/>
        <end position="683"/>
    </location>
</feature>
<keyword evidence="4" id="KW-0378">Hydrolase</keyword>
<dbReference type="SUPFAM" id="SSF52540">
    <property type="entry name" value="P-loop containing nucleoside triphosphate hydrolases"/>
    <property type="match status" value="1"/>
</dbReference>
<dbReference type="PANTHER" id="PTHR43394:SF1">
    <property type="entry name" value="ATP-BINDING CASSETTE SUB-FAMILY B MEMBER 10, MITOCHONDRIAL"/>
    <property type="match status" value="1"/>
</dbReference>
<dbReference type="SMART" id="SM00382">
    <property type="entry name" value="AAA"/>
    <property type="match status" value="1"/>
</dbReference>
<keyword evidence="2" id="KW-0067">ATP-binding</keyword>
<dbReference type="OrthoDB" id="6500128at2759"/>
<dbReference type="GO" id="GO:0016887">
    <property type="term" value="F:ATP hydrolysis activity"/>
    <property type="evidence" value="ECO:0007669"/>
    <property type="project" value="InterPro"/>
</dbReference>
<evidence type="ECO:0000256" key="2">
    <source>
        <dbReference type="ARBA" id="ARBA00022840"/>
    </source>
</evidence>
<dbReference type="GO" id="GO:0005524">
    <property type="term" value="F:ATP binding"/>
    <property type="evidence" value="ECO:0007669"/>
    <property type="project" value="UniProtKB-KW"/>
</dbReference>
<evidence type="ECO:0000259" key="3">
    <source>
        <dbReference type="PROSITE" id="PS50893"/>
    </source>
</evidence>
<accession>A0A5C3QFC0</accession>
<dbReference type="EMBL" id="ML178837">
    <property type="protein sequence ID" value="TFK98828.1"/>
    <property type="molecule type" value="Genomic_DNA"/>
</dbReference>
<dbReference type="Gene3D" id="3.40.50.300">
    <property type="entry name" value="P-loop containing nucleotide triphosphate hydrolases"/>
    <property type="match status" value="1"/>
</dbReference>
<reference evidence="4 5" key="1">
    <citation type="journal article" date="2019" name="Nat. Ecol. Evol.">
        <title>Megaphylogeny resolves global patterns of mushroom evolution.</title>
        <authorList>
            <person name="Varga T."/>
            <person name="Krizsan K."/>
            <person name="Foldi C."/>
            <person name="Dima B."/>
            <person name="Sanchez-Garcia M."/>
            <person name="Sanchez-Ramirez S."/>
            <person name="Szollosi G.J."/>
            <person name="Szarkandi J.G."/>
            <person name="Papp V."/>
            <person name="Albert L."/>
            <person name="Andreopoulos W."/>
            <person name="Angelini C."/>
            <person name="Antonin V."/>
            <person name="Barry K.W."/>
            <person name="Bougher N.L."/>
            <person name="Buchanan P."/>
            <person name="Buyck B."/>
            <person name="Bense V."/>
            <person name="Catcheside P."/>
            <person name="Chovatia M."/>
            <person name="Cooper J."/>
            <person name="Damon W."/>
            <person name="Desjardin D."/>
            <person name="Finy P."/>
            <person name="Geml J."/>
            <person name="Haridas S."/>
            <person name="Hughes K."/>
            <person name="Justo A."/>
            <person name="Karasinski D."/>
            <person name="Kautmanova I."/>
            <person name="Kiss B."/>
            <person name="Kocsube S."/>
            <person name="Kotiranta H."/>
            <person name="LaButti K.M."/>
            <person name="Lechner B.E."/>
            <person name="Liimatainen K."/>
            <person name="Lipzen A."/>
            <person name="Lukacs Z."/>
            <person name="Mihaltcheva S."/>
            <person name="Morgado L.N."/>
            <person name="Niskanen T."/>
            <person name="Noordeloos M.E."/>
            <person name="Ohm R.A."/>
            <person name="Ortiz-Santana B."/>
            <person name="Ovrebo C."/>
            <person name="Racz N."/>
            <person name="Riley R."/>
            <person name="Savchenko A."/>
            <person name="Shiryaev A."/>
            <person name="Soop K."/>
            <person name="Spirin V."/>
            <person name="Szebenyi C."/>
            <person name="Tomsovsky M."/>
            <person name="Tulloss R.E."/>
            <person name="Uehling J."/>
            <person name="Grigoriev I.V."/>
            <person name="Vagvolgyi C."/>
            <person name="Papp T."/>
            <person name="Martin F.M."/>
            <person name="Miettinen O."/>
            <person name="Hibbett D.S."/>
            <person name="Nagy L.G."/>
        </authorList>
    </citation>
    <scope>NUCLEOTIDE SEQUENCE [LARGE SCALE GENOMIC DNA]</scope>
    <source>
        <strain evidence="4 5">CBS 309.79</strain>
    </source>
</reference>
<dbReference type="GO" id="GO:0015421">
    <property type="term" value="F:ABC-type oligopeptide transporter activity"/>
    <property type="evidence" value="ECO:0007669"/>
    <property type="project" value="TreeGrafter"/>
</dbReference>
<protein>
    <submittedName>
        <fullName evidence="4">P-loop containing nucleoside triphosphate hydrolase protein</fullName>
    </submittedName>
</protein>
<evidence type="ECO:0000256" key="1">
    <source>
        <dbReference type="ARBA" id="ARBA00022741"/>
    </source>
</evidence>
<dbReference type="AlphaFoldDB" id="A0A5C3QFC0"/>
<dbReference type="PANTHER" id="PTHR43394">
    <property type="entry name" value="ATP-DEPENDENT PERMEASE MDL1, MITOCHONDRIAL"/>
    <property type="match status" value="1"/>
</dbReference>
<proteinExistence type="predicted"/>
<evidence type="ECO:0000313" key="4">
    <source>
        <dbReference type="EMBL" id="TFK98828.1"/>
    </source>
</evidence>
<dbReference type="InterPro" id="IPR003439">
    <property type="entry name" value="ABC_transporter-like_ATP-bd"/>
</dbReference>
<sequence>MTIFEASIDICISQHVPENMTVSAEPTTNASPLILTQKLGVWTLLTTTPTRRHPFTVDIFKSIAPTYAALRQNLHDVYSLAPGLLGVYLLISMWESVESAVFLYLSSRVLLLVEASIRRGEVDAAALGKAFVACVLSRCFSGLVSWEKDRVHPLLHHRVMMYYEEYVLRVKLQTDMPSGNDASCKITAEAGNGWRGFESTLTNVTTIASVFLEVAVVLRSSRSKYGPLFPVLCVAQPLVRWGYRHLWEISFVSYSENPDYNRSQALSSLTADTYRREIIGGGLKDHVVNEYAMSRKKLGATCSDDVYNQYERTISPWVVMLRSASVDFPMLYIIVAAIYNPAGLSLSDIAIQQQAASSIRSTVSMLKYCSEDFTRSMVNLVELFEAKAMLSKLADGGVTLQNPSSCTGLSLELRNVVFEYPGNKTNVSSLKGINLTIHPGQLVIIVGSNGSGKSTLVNLLTRLYDTTSGSITVDSLPISSYSLSSLRGSMALLNQDHHVFPFSLYENVALGFPEEFGNREMVEDSIRRGGAEEFTGKFKKGLETVLEPVDSVYSGNLREKNDEGQKALLARSAKLERKVDISGGERQKIVNSRTFMRLRSGKIRFVAVDEPSSALDADAELQLFENLLELREGKTMVFVTHRFGHLTKYADMILYMKDGWIAEQGTHDELMAKDGGYANLYGIQASAFK</sequence>
<dbReference type="InterPro" id="IPR027417">
    <property type="entry name" value="P-loop_NTPase"/>
</dbReference>
<dbReference type="Pfam" id="PF00005">
    <property type="entry name" value="ABC_tran"/>
    <property type="match status" value="1"/>
</dbReference>
<dbReference type="PROSITE" id="PS50893">
    <property type="entry name" value="ABC_TRANSPORTER_2"/>
    <property type="match status" value="1"/>
</dbReference>
<keyword evidence="1" id="KW-0547">Nucleotide-binding</keyword>
<dbReference type="InterPro" id="IPR003593">
    <property type="entry name" value="AAA+_ATPase"/>
</dbReference>
<organism evidence="4 5">
    <name type="scientific">Pterulicium gracile</name>
    <dbReference type="NCBI Taxonomy" id="1884261"/>
    <lineage>
        <taxon>Eukaryota</taxon>
        <taxon>Fungi</taxon>
        <taxon>Dikarya</taxon>
        <taxon>Basidiomycota</taxon>
        <taxon>Agaricomycotina</taxon>
        <taxon>Agaricomycetes</taxon>
        <taxon>Agaricomycetidae</taxon>
        <taxon>Agaricales</taxon>
        <taxon>Pleurotineae</taxon>
        <taxon>Pterulaceae</taxon>
        <taxon>Pterulicium</taxon>
    </lineage>
</organism>